<feature type="region of interest" description="Disordered" evidence="1">
    <location>
        <begin position="220"/>
        <end position="252"/>
    </location>
</feature>
<evidence type="ECO:0000313" key="2">
    <source>
        <dbReference type="EMBL" id="KJP87303.1"/>
    </source>
</evidence>
<feature type="compositionally biased region" description="Acidic residues" evidence="1">
    <location>
        <begin position="240"/>
        <end position="252"/>
    </location>
</feature>
<feature type="region of interest" description="Disordered" evidence="1">
    <location>
        <begin position="185"/>
        <end position="206"/>
    </location>
</feature>
<sequence length="347" mass="39748">MQYQLELFIRHMNDDSQYDNAINCGNAYWQHPIEDGQKDRRPREMTRRQERVICRLMTQAIYFANAWSEAVRENAKENKGQDEEIKGLMRCTIVDVYKDILWIYGCEGWWGTYYAWYTTQIMRSALESRLGKQNCNKGKYKDIELHTWDMRNKMKTWLKENKQMQEQLAQEQIGDDCKGAQVKLEVGPREQEQQKDKDNQTKDEVKQKVTKILQEVEEEMKNEEKQLRGSTARAPKYPAVDDEDEKKDEEIEGVMNQAIGHVKVALDAQIKKNADAQAAVASGAENRPSTAPTAPKKGTKQEVSTTGNTKDNKEQNKADQKNKGETSPAAPAPASPGVACNRARPDI</sequence>
<dbReference type="GeneID" id="24268297"/>
<evidence type="ECO:0000256" key="1">
    <source>
        <dbReference type="SAM" id="MobiDB-lite"/>
    </source>
</evidence>
<feature type="compositionally biased region" description="Basic and acidic residues" evidence="1">
    <location>
        <begin position="186"/>
        <end position="206"/>
    </location>
</feature>
<feature type="region of interest" description="Disordered" evidence="1">
    <location>
        <begin position="273"/>
        <end position="347"/>
    </location>
</feature>
<dbReference type="Proteomes" id="UP000054561">
    <property type="component" value="Unassembled WGS sequence"/>
</dbReference>
<gene>
    <name evidence="2" type="ORF">AK88_02983</name>
</gene>
<dbReference type="RefSeq" id="XP_012336029.1">
    <property type="nucleotide sequence ID" value="XM_012480606.1"/>
</dbReference>
<evidence type="ECO:0000313" key="3">
    <source>
        <dbReference type="Proteomes" id="UP000054561"/>
    </source>
</evidence>
<evidence type="ECO:0008006" key="4">
    <source>
        <dbReference type="Google" id="ProtNLM"/>
    </source>
</evidence>
<dbReference type="AlphaFoldDB" id="A0A0D9QK19"/>
<organism evidence="2 3">
    <name type="scientific">Plasmodium fragile</name>
    <dbReference type="NCBI Taxonomy" id="5857"/>
    <lineage>
        <taxon>Eukaryota</taxon>
        <taxon>Sar</taxon>
        <taxon>Alveolata</taxon>
        <taxon>Apicomplexa</taxon>
        <taxon>Aconoidasida</taxon>
        <taxon>Haemosporida</taxon>
        <taxon>Plasmodiidae</taxon>
        <taxon>Plasmodium</taxon>
        <taxon>Plasmodium (Plasmodium)</taxon>
    </lineage>
</organism>
<dbReference type="EMBL" id="KQ001676">
    <property type="protein sequence ID" value="KJP87303.1"/>
    <property type="molecule type" value="Genomic_DNA"/>
</dbReference>
<accession>A0A0D9QK19</accession>
<proteinExistence type="predicted"/>
<feature type="compositionally biased region" description="Basic and acidic residues" evidence="1">
    <location>
        <begin position="310"/>
        <end position="324"/>
    </location>
</feature>
<dbReference type="VEuPathDB" id="PlasmoDB:AK88_02983"/>
<reference evidence="2 3" key="1">
    <citation type="submission" date="2014-03" db="EMBL/GenBank/DDBJ databases">
        <title>The Genome Sequence of Plasmodium fragile nilgiri.</title>
        <authorList>
            <consortium name="The Broad Institute Genomics Platform"/>
            <consortium name="The Broad Institute Genome Sequencing Center for Infectious Disease"/>
            <person name="Neafsey D."/>
            <person name="Duraisingh M."/>
            <person name="Young S.K."/>
            <person name="Zeng Q."/>
            <person name="Gargeya S."/>
            <person name="Abouelleil A."/>
            <person name="Alvarado L."/>
            <person name="Chapman S.B."/>
            <person name="Gainer-Dewar J."/>
            <person name="Goldberg J."/>
            <person name="Griggs A."/>
            <person name="Gujja S."/>
            <person name="Hansen M."/>
            <person name="Howarth C."/>
            <person name="Imamovic A."/>
            <person name="Larimer J."/>
            <person name="Pearson M."/>
            <person name="Poon T.W."/>
            <person name="Priest M."/>
            <person name="Roberts A."/>
            <person name="Saif S."/>
            <person name="Shea T."/>
            <person name="Sykes S."/>
            <person name="Wortman J."/>
            <person name="Nusbaum C."/>
            <person name="Birren B."/>
        </authorList>
    </citation>
    <scope>NUCLEOTIDE SEQUENCE [LARGE SCALE GENOMIC DNA]</scope>
    <source>
        <strain evidence="3">nilgiri</strain>
    </source>
</reference>
<name>A0A0D9QK19_PLAFR</name>
<protein>
    <recommendedName>
        <fullName evidence="4">Schizont-infected cell agglutination extracellular alpha domain-containing protein</fullName>
    </recommendedName>
</protein>
<keyword evidence="3" id="KW-1185">Reference proteome</keyword>